<gene>
    <name evidence="2" type="ORF">LCGC14_1362210</name>
</gene>
<keyword evidence="1" id="KW-0812">Transmembrane</keyword>
<name>A0A0F9K7U5_9ZZZZ</name>
<evidence type="ECO:0008006" key="3">
    <source>
        <dbReference type="Google" id="ProtNLM"/>
    </source>
</evidence>
<feature type="transmembrane region" description="Helical" evidence="1">
    <location>
        <begin position="123"/>
        <end position="140"/>
    </location>
</feature>
<keyword evidence="1" id="KW-1133">Transmembrane helix</keyword>
<protein>
    <recommendedName>
        <fullName evidence="3">Holin of 3TMs, for gene-transfer release</fullName>
    </recommendedName>
</protein>
<accession>A0A0F9K7U5</accession>
<dbReference type="AlphaFoldDB" id="A0A0F9K7U5"/>
<feature type="transmembrane region" description="Helical" evidence="1">
    <location>
        <begin position="92"/>
        <end position="111"/>
    </location>
</feature>
<dbReference type="InterPro" id="IPR021497">
    <property type="entry name" value="GTA_holin_3TM"/>
</dbReference>
<dbReference type="Pfam" id="PF11351">
    <property type="entry name" value="GTA_holin_3TM"/>
    <property type="match status" value="1"/>
</dbReference>
<evidence type="ECO:0000256" key="1">
    <source>
        <dbReference type="SAM" id="Phobius"/>
    </source>
</evidence>
<organism evidence="2">
    <name type="scientific">marine sediment metagenome</name>
    <dbReference type="NCBI Taxonomy" id="412755"/>
    <lineage>
        <taxon>unclassified sequences</taxon>
        <taxon>metagenomes</taxon>
        <taxon>ecological metagenomes</taxon>
    </lineage>
</organism>
<reference evidence="2" key="1">
    <citation type="journal article" date="2015" name="Nature">
        <title>Complex archaea that bridge the gap between prokaryotes and eukaryotes.</title>
        <authorList>
            <person name="Spang A."/>
            <person name="Saw J.H."/>
            <person name="Jorgensen S.L."/>
            <person name="Zaremba-Niedzwiedzka K."/>
            <person name="Martijn J."/>
            <person name="Lind A.E."/>
            <person name="van Eijk R."/>
            <person name="Schleper C."/>
            <person name="Guy L."/>
            <person name="Ettema T.J."/>
        </authorList>
    </citation>
    <scope>NUCLEOTIDE SEQUENCE</scope>
</reference>
<comment type="caution">
    <text evidence="2">The sequence shown here is derived from an EMBL/GenBank/DDBJ whole genome shotgun (WGS) entry which is preliminary data.</text>
</comment>
<sequence length="150" mass="16505">MGLKSILKKVGLGAAMAAKFTPAGQFLEPILSSLKGAGLIKDPEAEQKARALLEQHQIRLAELDMEFVKSVNSTYRAEIQSGSAWQRGWRPMVGYTFAFVIINNYIVLPYFPNIAPVEIPAGVWTAMLMVLGIAAGTRGLEKWQKAKNKE</sequence>
<evidence type="ECO:0000313" key="2">
    <source>
        <dbReference type="EMBL" id="KKM78219.1"/>
    </source>
</evidence>
<dbReference type="EMBL" id="LAZR01008525">
    <property type="protein sequence ID" value="KKM78219.1"/>
    <property type="molecule type" value="Genomic_DNA"/>
</dbReference>
<keyword evidence="1" id="KW-0472">Membrane</keyword>
<proteinExistence type="predicted"/>